<dbReference type="GO" id="GO:0046872">
    <property type="term" value="F:metal ion binding"/>
    <property type="evidence" value="ECO:0007669"/>
    <property type="project" value="UniProtKB-KW"/>
</dbReference>
<proteinExistence type="inferred from homology"/>
<gene>
    <name evidence="6" type="ORF">COS78_01225</name>
</gene>
<comment type="caution">
    <text evidence="6">The sequence shown here is derived from an EMBL/GenBank/DDBJ whole genome shotgun (WGS) entry which is preliminary data.</text>
</comment>
<dbReference type="PANTHER" id="PTHR42988:SF2">
    <property type="entry name" value="CYCLIC NUCLEOTIDE PHOSPHODIESTERASE CBUA0032-RELATED"/>
    <property type="match status" value="1"/>
</dbReference>
<name>A0A2M7ASR3_9BACT</name>
<keyword evidence="2" id="KW-0378">Hydrolase</keyword>
<evidence type="ECO:0000256" key="3">
    <source>
        <dbReference type="ARBA" id="ARBA00023004"/>
    </source>
</evidence>
<evidence type="ECO:0000256" key="4">
    <source>
        <dbReference type="ARBA" id="ARBA00025742"/>
    </source>
</evidence>
<dbReference type="InterPro" id="IPR004843">
    <property type="entry name" value="Calcineurin-like_PHP"/>
</dbReference>
<dbReference type="GO" id="GO:0016787">
    <property type="term" value="F:hydrolase activity"/>
    <property type="evidence" value="ECO:0007669"/>
    <property type="project" value="UniProtKB-KW"/>
</dbReference>
<reference evidence="7" key="1">
    <citation type="submission" date="2017-09" db="EMBL/GenBank/DDBJ databases">
        <title>Depth-based differentiation of microbial function through sediment-hosted aquifers and enrichment of novel symbionts in the deep terrestrial subsurface.</title>
        <authorList>
            <person name="Probst A.J."/>
            <person name="Ladd B."/>
            <person name="Jarett J.K."/>
            <person name="Geller-Mcgrath D.E."/>
            <person name="Sieber C.M.K."/>
            <person name="Emerson J.B."/>
            <person name="Anantharaman K."/>
            <person name="Thomas B.C."/>
            <person name="Malmstrom R."/>
            <person name="Stieglmeier M."/>
            <person name="Klingl A."/>
            <person name="Woyke T."/>
            <person name="Ryan C.M."/>
            <person name="Banfield J.F."/>
        </authorList>
    </citation>
    <scope>NUCLEOTIDE SEQUENCE [LARGE SCALE GENOMIC DNA]</scope>
</reference>
<comment type="similarity">
    <text evidence="4">Belongs to the cyclic nucleotide phosphodiesterase class-III family.</text>
</comment>
<protein>
    <recommendedName>
        <fullName evidence="5">Calcineurin-like phosphoesterase domain-containing protein</fullName>
    </recommendedName>
</protein>
<dbReference type="Gene3D" id="3.60.21.10">
    <property type="match status" value="1"/>
</dbReference>
<dbReference type="AlphaFoldDB" id="A0A2M7ASR3"/>
<evidence type="ECO:0000259" key="5">
    <source>
        <dbReference type="Pfam" id="PF00149"/>
    </source>
</evidence>
<sequence>MKWWKMVVVIVVAGLIVWWVNGKKQIEIIRRIPPVFENKSEIREIKIALTADIHNDWGEFSKVVKMTKESGDELVVVVGDMTVYGKGEELEKAKSELINSGIKYAVVPGNHDAYRSLAGKNIYDGVFSKRYQVVRIDDLKLILIDNSNYRGLGTDQWSWIKKEVIECKRLLCLAVMHMPLNNSFSTHLMGENNAKVTAEAKKLLGLLVDNGVRQIEAGHLHYATSYELEGIRTDIVGAISRERNTQSPRYTELVIRGNEIERKVMEVEE</sequence>
<dbReference type="InterPro" id="IPR050884">
    <property type="entry name" value="CNP_phosphodiesterase-III"/>
</dbReference>
<keyword evidence="3" id="KW-0408">Iron</keyword>
<dbReference type="EMBL" id="PEWA01000015">
    <property type="protein sequence ID" value="PIU73650.1"/>
    <property type="molecule type" value="Genomic_DNA"/>
</dbReference>
<evidence type="ECO:0000313" key="7">
    <source>
        <dbReference type="Proteomes" id="UP000231407"/>
    </source>
</evidence>
<keyword evidence="1" id="KW-0479">Metal-binding</keyword>
<dbReference type="Proteomes" id="UP000231407">
    <property type="component" value="Unassembled WGS sequence"/>
</dbReference>
<dbReference type="SUPFAM" id="SSF56300">
    <property type="entry name" value="Metallo-dependent phosphatases"/>
    <property type="match status" value="1"/>
</dbReference>
<accession>A0A2M7ASR3</accession>
<evidence type="ECO:0000256" key="1">
    <source>
        <dbReference type="ARBA" id="ARBA00022723"/>
    </source>
</evidence>
<evidence type="ECO:0000256" key="2">
    <source>
        <dbReference type="ARBA" id="ARBA00022801"/>
    </source>
</evidence>
<dbReference type="Pfam" id="PF00149">
    <property type="entry name" value="Metallophos"/>
    <property type="match status" value="1"/>
</dbReference>
<organism evidence="6 7">
    <name type="scientific">Candidatus Shapirobacteria bacterium CG06_land_8_20_14_3_00_40_12</name>
    <dbReference type="NCBI Taxonomy" id="1974881"/>
    <lineage>
        <taxon>Bacteria</taxon>
        <taxon>Candidatus Shapironibacteriota</taxon>
    </lineage>
</organism>
<evidence type="ECO:0000313" key="6">
    <source>
        <dbReference type="EMBL" id="PIU73650.1"/>
    </source>
</evidence>
<feature type="domain" description="Calcineurin-like phosphoesterase" evidence="5">
    <location>
        <begin position="45"/>
        <end position="222"/>
    </location>
</feature>
<dbReference type="InterPro" id="IPR029052">
    <property type="entry name" value="Metallo-depent_PP-like"/>
</dbReference>
<dbReference type="PANTHER" id="PTHR42988">
    <property type="entry name" value="PHOSPHOHYDROLASE"/>
    <property type="match status" value="1"/>
</dbReference>